<organism evidence="2 3">
    <name type="scientific">Streptomyces viridochromogenes</name>
    <dbReference type="NCBI Taxonomy" id="1938"/>
    <lineage>
        <taxon>Bacteria</taxon>
        <taxon>Bacillati</taxon>
        <taxon>Actinomycetota</taxon>
        <taxon>Actinomycetes</taxon>
        <taxon>Kitasatosporales</taxon>
        <taxon>Streptomycetaceae</taxon>
        <taxon>Streptomyces</taxon>
    </lineage>
</organism>
<dbReference type="AlphaFoldDB" id="A0A0J7ZAA0"/>
<dbReference type="InterPro" id="IPR011010">
    <property type="entry name" value="DNA_brk_join_enz"/>
</dbReference>
<dbReference type="GO" id="GO:0003677">
    <property type="term" value="F:DNA binding"/>
    <property type="evidence" value="ECO:0007669"/>
    <property type="project" value="InterPro"/>
</dbReference>
<accession>A0A0J7ZAA0</accession>
<evidence type="ECO:0000313" key="2">
    <source>
        <dbReference type="EMBL" id="KMS73001.1"/>
    </source>
</evidence>
<name>A0A0J7ZAA0_STRVR</name>
<protein>
    <submittedName>
        <fullName evidence="2">Integrase</fullName>
    </submittedName>
</protein>
<dbReference type="InterPro" id="IPR013762">
    <property type="entry name" value="Integrase-like_cat_sf"/>
</dbReference>
<comment type="caution">
    <text evidence="2">The sequence shown here is derived from an EMBL/GenBank/DDBJ whole genome shotgun (WGS) entry which is preliminary data.</text>
</comment>
<keyword evidence="1" id="KW-0233">DNA recombination</keyword>
<dbReference type="OrthoDB" id="1822491at2"/>
<proteinExistence type="predicted"/>
<evidence type="ECO:0000256" key="1">
    <source>
        <dbReference type="ARBA" id="ARBA00023172"/>
    </source>
</evidence>
<dbReference type="GO" id="GO:0006310">
    <property type="term" value="P:DNA recombination"/>
    <property type="evidence" value="ECO:0007669"/>
    <property type="project" value="UniProtKB-KW"/>
</dbReference>
<sequence>MLRHAYGSITLKAGESVVPVARWLGHSSPAITPGYYAHFMPEAGSKGWTAIDGLLGKAG</sequence>
<gene>
    <name evidence="2" type="ORF">ACM01_20620</name>
</gene>
<dbReference type="SUPFAM" id="SSF56349">
    <property type="entry name" value="DNA breaking-rejoining enzymes"/>
    <property type="match status" value="1"/>
</dbReference>
<dbReference type="GO" id="GO:0015074">
    <property type="term" value="P:DNA integration"/>
    <property type="evidence" value="ECO:0007669"/>
    <property type="project" value="InterPro"/>
</dbReference>
<dbReference type="EMBL" id="LFNT01000023">
    <property type="protein sequence ID" value="KMS73001.1"/>
    <property type="molecule type" value="Genomic_DNA"/>
</dbReference>
<dbReference type="Proteomes" id="UP000037432">
    <property type="component" value="Unassembled WGS sequence"/>
</dbReference>
<dbReference type="Gene3D" id="1.10.443.10">
    <property type="entry name" value="Intergrase catalytic core"/>
    <property type="match status" value="1"/>
</dbReference>
<reference evidence="2 3" key="1">
    <citation type="submission" date="2015-06" db="EMBL/GenBank/DDBJ databases">
        <authorList>
            <person name="Ju K.-S."/>
            <person name="Doroghazi J.R."/>
            <person name="Metcalf W.W."/>
        </authorList>
    </citation>
    <scope>NUCLEOTIDE SEQUENCE [LARGE SCALE GENOMIC DNA]</scope>
    <source>
        <strain evidence="2 3">NRRL 3414</strain>
    </source>
</reference>
<evidence type="ECO:0000313" key="3">
    <source>
        <dbReference type="Proteomes" id="UP000037432"/>
    </source>
</evidence>
<dbReference type="PATRIC" id="fig|1938.3.peg.2592"/>